<evidence type="ECO:0000256" key="1">
    <source>
        <dbReference type="ARBA" id="ARBA00022737"/>
    </source>
</evidence>
<feature type="domain" description="PRD" evidence="2">
    <location>
        <begin position="65"/>
        <end position="170"/>
    </location>
</feature>
<dbReference type="Gene3D" id="2.30.24.10">
    <property type="entry name" value="CAT RNA-binding domain"/>
    <property type="match status" value="1"/>
</dbReference>
<evidence type="ECO:0000259" key="2">
    <source>
        <dbReference type="PROSITE" id="PS51372"/>
    </source>
</evidence>
<dbReference type="InterPro" id="IPR011608">
    <property type="entry name" value="PRD"/>
</dbReference>
<dbReference type="Pfam" id="PF00874">
    <property type="entry name" value="PRD"/>
    <property type="match status" value="2"/>
</dbReference>
<evidence type="ECO:0000313" key="4">
    <source>
        <dbReference type="Proteomes" id="UP001595955"/>
    </source>
</evidence>
<dbReference type="Pfam" id="PF03123">
    <property type="entry name" value="CAT_RBD"/>
    <property type="match status" value="1"/>
</dbReference>
<dbReference type="InterPro" id="IPR004341">
    <property type="entry name" value="CAT_RNA-bd_dom"/>
</dbReference>
<dbReference type="SMART" id="SM01061">
    <property type="entry name" value="CAT_RBD"/>
    <property type="match status" value="1"/>
</dbReference>
<sequence>MLTVVRVINNNFILGADPGGSESVLMGRGLGFGARAGDAVDPSRVSRAFTSGTGTPDRLAALIAQLPVEDVELATEIVDAAAAEFGRDVADRMLVPFTDHLSFALRRAREQMAITYPLQWEVESLYTREVAFARRALALVTERTGVALPPVEAIPVALHLVNAQFGHDDVGRTMELTTLIRDVMSALDVRHGVGIDVDAPEASRFVTHLRYLLVRQREGEVLEDGLSEMARNLQDGYPAEFASALAVRDILEGHFGSELNQDELVYLTLHIIRLVRRRG</sequence>
<dbReference type="Proteomes" id="UP001595955">
    <property type="component" value="Unassembled WGS sequence"/>
</dbReference>
<dbReference type="SUPFAM" id="SSF63520">
    <property type="entry name" value="PTS-regulatory domain, PRD"/>
    <property type="match status" value="2"/>
</dbReference>
<dbReference type="InterPro" id="IPR036634">
    <property type="entry name" value="PRD_sf"/>
</dbReference>
<gene>
    <name evidence="3" type="ORF">ACFO3F_05150</name>
</gene>
<dbReference type="PANTHER" id="PTHR30185:SF15">
    <property type="entry name" value="CRYPTIC BETA-GLUCOSIDE BGL OPERON ANTITERMINATOR"/>
    <property type="match status" value="1"/>
</dbReference>
<proteinExistence type="predicted"/>
<keyword evidence="1" id="KW-0677">Repeat</keyword>
<accession>A0ABV9D7A6</accession>
<dbReference type="InterPro" id="IPR036650">
    <property type="entry name" value="CAT_RNA-bd_dom_sf"/>
</dbReference>
<dbReference type="EMBL" id="JBHSGF010000003">
    <property type="protein sequence ID" value="MFC4554627.1"/>
    <property type="molecule type" value="Genomic_DNA"/>
</dbReference>
<dbReference type="RefSeq" id="WP_122825198.1">
    <property type="nucleotide sequence ID" value="NZ_CP033325.1"/>
</dbReference>
<protein>
    <submittedName>
        <fullName evidence="3">PRD domain-containing protein</fullName>
    </submittedName>
</protein>
<dbReference type="PANTHER" id="PTHR30185">
    <property type="entry name" value="CRYPTIC BETA-GLUCOSIDE BGL OPERON ANTITERMINATOR"/>
    <property type="match status" value="1"/>
</dbReference>
<keyword evidence="4" id="KW-1185">Reference proteome</keyword>
<dbReference type="PROSITE" id="PS51372">
    <property type="entry name" value="PRD_2"/>
    <property type="match status" value="2"/>
</dbReference>
<dbReference type="InterPro" id="IPR050661">
    <property type="entry name" value="BglG_antiterminators"/>
</dbReference>
<reference evidence="4" key="1">
    <citation type="journal article" date="2019" name="Int. J. Syst. Evol. Microbiol.">
        <title>The Global Catalogue of Microorganisms (GCM) 10K type strain sequencing project: providing services to taxonomists for standard genome sequencing and annotation.</title>
        <authorList>
            <consortium name="The Broad Institute Genomics Platform"/>
            <consortium name="The Broad Institute Genome Sequencing Center for Infectious Disease"/>
            <person name="Wu L."/>
            <person name="Ma J."/>
        </authorList>
    </citation>
    <scope>NUCLEOTIDE SEQUENCE [LARGE SCALE GENOMIC DNA]</scope>
    <source>
        <strain evidence="4">JCM 3369</strain>
    </source>
</reference>
<feature type="domain" description="PRD" evidence="2">
    <location>
        <begin position="171"/>
        <end position="279"/>
    </location>
</feature>
<organism evidence="3 4">
    <name type="scientific">Georgenia faecalis</name>
    <dbReference type="NCBI Taxonomy" id="2483799"/>
    <lineage>
        <taxon>Bacteria</taxon>
        <taxon>Bacillati</taxon>
        <taxon>Actinomycetota</taxon>
        <taxon>Actinomycetes</taxon>
        <taxon>Micrococcales</taxon>
        <taxon>Bogoriellaceae</taxon>
        <taxon>Georgenia</taxon>
    </lineage>
</organism>
<comment type="caution">
    <text evidence="3">The sequence shown here is derived from an EMBL/GenBank/DDBJ whole genome shotgun (WGS) entry which is preliminary data.</text>
</comment>
<dbReference type="Gene3D" id="1.10.1790.10">
    <property type="entry name" value="PRD domain"/>
    <property type="match status" value="2"/>
</dbReference>
<name>A0ABV9D7A6_9MICO</name>
<dbReference type="SUPFAM" id="SSF50151">
    <property type="entry name" value="SacY-like RNA-binding domain"/>
    <property type="match status" value="1"/>
</dbReference>
<evidence type="ECO:0000313" key="3">
    <source>
        <dbReference type="EMBL" id="MFC4554627.1"/>
    </source>
</evidence>